<name>A0ABR3YPJ9_9PEZI</name>
<dbReference type="PANTHER" id="PTHR13693:SF102">
    <property type="entry name" value="2-AMINO-3-KETOBUTYRATE COENZYME A LIGASE, MITOCHONDRIAL"/>
    <property type="match status" value="1"/>
</dbReference>
<keyword evidence="10 17" id="KW-0012">Acyltransferase</keyword>
<dbReference type="InterPro" id="IPR010961">
    <property type="entry name" value="4pyrrol_synth_NH2levulA_synth"/>
</dbReference>
<comment type="cofactor">
    <cofactor evidence="1">
        <name>pyridoxal 5'-phosphate</name>
        <dbReference type="ChEBI" id="CHEBI:597326"/>
    </cofactor>
</comment>
<dbReference type="EC" id="2.3.1.37" evidence="5"/>
<evidence type="ECO:0000256" key="4">
    <source>
        <dbReference type="ARBA" id="ARBA00008392"/>
    </source>
</evidence>
<evidence type="ECO:0000256" key="9">
    <source>
        <dbReference type="ARBA" id="ARBA00023133"/>
    </source>
</evidence>
<keyword evidence="8" id="KW-0663">Pyridoxal phosphate</keyword>
<reference evidence="17 18" key="1">
    <citation type="journal article" date="2024" name="IMA Fungus">
        <title>IMA Genome - F19 : A genome assembly and annotation guide to empower mycologists, including annotated draft genome sequences of Ceratocystis pirilliformis, Diaporthe australafricana, Fusarium ophioides, Paecilomyces lecythidis, and Sporothrix stenoceras.</title>
        <authorList>
            <person name="Aylward J."/>
            <person name="Wilson A.M."/>
            <person name="Visagie C.M."/>
            <person name="Spraker J."/>
            <person name="Barnes I."/>
            <person name="Buitendag C."/>
            <person name="Ceriani C."/>
            <person name="Del Mar Angel L."/>
            <person name="du Plessis D."/>
            <person name="Fuchs T."/>
            <person name="Gasser K."/>
            <person name="Kramer D."/>
            <person name="Li W."/>
            <person name="Munsamy K."/>
            <person name="Piso A."/>
            <person name="Price J.L."/>
            <person name="Sonnekus B."/>
            <person name="Thomas C."/>
            <person name="van der Nest A."/>
            <person name="van Dijk A."/>
            <person name="van Heerden A."/>
            <person name="van Vuuren N."/>
            <person name="Yilmaz N."/>
            <person name="Duong T.A."/>
            <person name="van der Merwe N.A."/>
            <person name="Wingfield M.J."/>
            <person name="Wingfield B.D."/>
        </authorList>
    </citation>
    <scope>NUCLEOTIDE SEQUENCE [LARGE SCALE GENOMIC DNA]</scope>
    <source>
        <strain evidence="17 18">CMW 5346</strain>
    </source>
</reference>
<dbReference type="PROSITE" id="PS00599">
    <property type="entry name" value="AA_TRANSFER_CLASS_2"/>
    <property type="match status" value="1"/>
</dbReference>
<evidence type="ECO:0000256" key="7">
    <source>
        <dbReference type="ARBA" id="ARBA00022679"/>
    </source>
</evidence>
<comment type="catalytic activity">
    <reaction evidence="14">
        <text>succinyl-CoA + glycine + H(+) = 5-aminolevulinate + CO2 + CoA</text>
        <dbReference type="Rhea" id="RHEA:12921"/>
        <dbReference type="ChEBI" id="CHEBI:15378"/>
        <dbReference type="ChEBI" id="CHEBI:16526"/>
        <dbReference type="ChEBI" id="CHEBI:57287"/>
        <dbReference type="ChEBI" id="CHEBI:57292"/>
        <dbReference type="ChEBI" id="CHEBI:57305"/>
        <dbReference type="ChEBI" id="CHEBI:356416"/>
        <dbReference type="EC" id="2.3.1.37"/>
    </reaction>
</comment>
<comment type="caution">
    <text evidence="17">The sequence shown here is derived from an EMBL/GenBank/DDBJ whole genome shotgun (WGS) entry which is preliminary data.</text>
</comment>
<dbReference type="InterPro" id="IPR015422">
    <property type="entry name" value="PyrdxlP-dep_Trfase_small"/>
</dbReference>
<dbReference type="InterPro" id="IPR001917">
    <property type="entry name" value="Aminotrans_II_pyridoxalP_BS"/>
</dbReference>
<dbReference type="Gene3D" id="3.40.640.10">
    <property type="entry name" value="Type I PLP-dependent aspartate aminotransferase-like (Major domain)"/>
    <property type="match status" value="1"/>
</dbReference>
<evidence type="ECO:0000259" key="16">
    <source>
        <dbReference type="Pfam" id="PF00155"/>
    </source>
</evidence>
<evidence type="ECO:0000256" key="8">
    <source>
        <dbReference type="ARBA" id="ARBA00022898"/>
    </source>
</evidence>
<comment type="pathway">
    <text evidence="3">Porphyrin-containing compound metabolism; protoporphyrin-IX biosynthesis; 5-aminolevulinate from glycine: step 1/1.</text>
</comment>
<evidence type="ECO:0000256" key="11">
    <source>
        <dbReference type="ARBA" id="ARBA00031691"/>
    </source>
</evidence>
<dbReference type="CDD" id="cd06454">
    <property type="entry name" value="KBL_like"/>
    <property type="match status" value="1"/>
</dbReference>
<evidence type="ECO:0000256" key="5">
    <source>
        <dbReference type="ARBA" id="ARBA00013257"/>
    </source>
</evidence>
<dbReference type="InterPro" id="IPR050087">
    <property type="entry name" value="AON_synthase_class-II"/>
</dbReference>
<evidence type="ECO:0000256" key="2">
    <source>
        <dbReference type="ARBA" id="ARBA00003076"/>
    </source>
</evidence>
<keyword evidence="18" id="KW-1185">Reference proteome</keyword>
<keyword evidence="9" id="KW-0350">Heme biosynthesis</keyword>
<evidence type="ECO:0000256" key="6">
    <source>
        <dbReference type="ARBA" id="ARBA00019560"/>
    </source>
</evidence>
<feature type="compositionally biased region" description="Low complexity" evidence="15">
    <location>
        <begin position="118"/>
        <end position="131"/>
    </location>
</feature>
<organism evidence="17 18">
    <name type="scientific">Sporothrix stenoceras</name>
    <dbReference type="NCBI Taxonomy" id="5173"/>
    <lineage>
        <taxon>Eukaryota</taxon>
        <taxon>Fungi</taxon>
        <taxon>Dikarya</taxon>
        <taxon>Ascomycota</taxon>
        <taxon>Pezizomycotina</taxon>
        <taxon>Sordariomycetes</taxon>
        <taxon>Sordariomycetidae</taxon>
        <taxon>Ophiostomatales</taxon>
        <taxon>Ophiostomataceae</taxon>
        <taxon>Sporothrix</taxon>
    </lineage>
</organism>
<dbReference type="InterPro" id="IPR004839">
    <property type="entry name" value="Aminotransferase_I/II_large"/>
</dbReference>
<evidence type="ECO:0000256" key="10">
    <source>
        <dbReference type="ARBA" id="ARBA00023315"/>
    </source>
</evidence>
<evidence type="ECO:0000256" key="3">
    <source>
        <dbReference type="ARBA" id="ARBA00005029"/>
    </source>
</evidence>
<dbReference type="Gene3D" id="3.90.1150.10">
    <property type="entry name" value="Aspartate Aminotransferase, domain 1"/>
    <property type="match status" value="1"/>
</dbReference>
<dbReference type="InterPro" id="IPR015421">
    <property type="entry name" value="PyrdxlP-dep_Trfase_major"/>
</dbReference>
<feature type="domain" description="Aminotransferase class I/classII large" evidence="16">
    <location>
        <begin position="237"/>
        <end position="591"/>
    </location>
</feature>
<dbReference type="GO" id="GO:0003870">
    <property type="term" value="F:5-aminolevulinate synthase activity"/>
    <property type="evidence" value="ECO:0007669"/>
    <property type="project" value="UniProtKB-EC"/>
</dbReference>
<dbReference type="InterPro" id="IPR015424">
    <property type="entry name" value="PyrdxlP-dep_Trfase"/>
</dbReference>
<evidence type="ECO:0000256" key="13">
    <source>
        <dbReference type="ARBA" id="ARBA00032773"/>
    </source>
</evidence>
<comment type="similarity">
    <text evidence="4">Belongs to the class-II pyridoxal-phosphate-dependent aminotransferase family.</text>
</comment>
<evidence type="ECO:0000256" key="14">
    <source>
        <dbReference type="ARBA" id="ARBA00047654"/>
    </source>
</evidence>
<accession>A0ABR3YPJ9</accession>
<dbReference type="PANTHER" id="PTHR13693">
    <property type="entry name" value="CLASS II AMINOTRANSFERASE/8-AMINO-7-OXONONANOATE SYNTHASE"/>
    <property type="match status" value="1"/>
</dbReference>
<gene>
    <name evidence="17" type="primary">HEM1</name>
    <name evidence="17" type="ORF">Sste5346_008686</name>
</gene>
<comment type="function">
    <text evidence="2">Catalyzes the synthesis of 5-aminolevulinate (ALA) from succinyl-CoA and glycine, the first and rate-limiting step in heme biosynthesis.</text>
</comment>
<protein>
    <recommendedName>
        <fullName evidence="6">5-aminolevulinate synthase, mitochondrial</fullName>
        <ecNumber evidence="5">2.3.1.37</ecNumber>
    </recommendedName>
    <alternativeName>
        <fullName evidence="11">5-aminolevulinic acid synthase</fullName>
    </alternativeName>
    <alternativeName>
        <fullName evidence="12">Delta-ALA synthase</fullName>
    </alternativeName>
    <alternativeName>
        <fullName evidence="13">Delta-aminolevulinate synthase</fullName>
    </alternativeName>
</protein>
<evidence type="ECO:0000313" key="17">
    <source>
        <dbReference type="EMBL" id="KAL1889828.1"/>
    </source>
</evidence>
<dbReference type="Pfam" id="PF00155">
    <property type="entry name" value="Aminotran_1_2"/>
    <property type="match status" value="1"/>
</dbReference>
<dbReference type="NCBIfam" id="TIGR01821">
    <property type="entry name" value="5aminolev_synth"/>
    <property type="match status" value="1"/>
</dbReference>
<dbReference type="Proteomes" id="UP001583186">
    <property type="component" value="Unassembled WGS sequence"/>
</dbReference>
<feature type="region of interest" description="Disordered" evidence="15">
    <location>
        <begin position="118"/>
        <end position="141"/>
    </location>
</feature>
<dbReference type="EMBL" id="JAWCUI010000069">
    <property type="protein sequence ID" value="KAL1889828.1"/>
    <property type="molecule type" value="Genomic_DNA"/>
</dbReference>
<evidence type="ECO:0000256" key="12">
    <source>
        <dbReference type="ARBA" id="ARBA00031945"/>
    </source>
</evidence>
<dbReference type="SUPFAM" id="SSF53383">
    <property type="entry name" value="PLP-dependent transferases"/>
    <property type="match status" value="1"/>
</dbReference>
<evidence type="ECO:0000256" key="15">
    <source>
        <dbReference type="SAM" id="MobiDB-lite"/>
    </source>
</evidence>
<keyword evidence="7 17" id="KW-0808">Transferase</keyword>
<evidence type="ECO:0000313" key="18">
    <source>
        <dbReference type="Proteomes" id="UP001583186"/>
    </source>
</evidence>
<evidence type="ECO:0000256" key="1">
    <source>
        <dbReference type="ARBA" id="ARBA00001933"/>
    </source>
</evidence>
<sequence>MDAVLRQSKAVCPFLKKASPATLRALSTASRQSAAAPEASSALIAASPCGGALSKLQLLAGRCPVMGKAMAVQATRIGTSRVAANSSMGYRGVAASLSQAFSTSARASAPAPARTCPHAAASATASSAPRTARLHTSRSQEARAVDGHVFNEKGIPTSIPGTAKVPKAAKAAANKASTTPGFAAAPAMMQTKFDYEGFYEAELDKKHKDKSYRYFNNINRLAKDFPRAHMAEKEDRVTVWCANDYLGMGSNPQVLRTMHETLDEYGAGAGGTRNISGHNRHAVHLEETVARLHAKEAALVFSSCYVANDATLATLGSKMPGCVILSDSLNHASMIQGIRHSGTQKIVFRHNDVENLEAKLAALPLNVPKIIAFESVYSMCGSIGPIEAICDLADKYGALTFLDEVHAVGMYGPNGAGVAEHLDFDAHVQGRPSGTLMDRIDIITGTLGKAYGCVGGYIAGSSQLVDMIRSLAPGFIFTTSLPPATMAGARAAIEYQMGYGGDRRLQQLHTRAVKESLAARDIPVIPNPSHIVPILVGDAEVAKQASDMLLHDHQIYVQSINYPTVPVGQERLRITPTPGHVKEFRDRLVHAVDSIWTELGIRRTSDWARQVPGGFLGVGAPPAAENKPLWTDEQLGITQAVRELQEQKQVGSNGVTEALLAQEKQSSSTVSATA</sequence>
<proteinExistence type="inferred from homology"/>